<evidence type="ECO:0000313" key="4">
    <source>
        <dbReference type="Proteomes" id="UP000050482"/>
    </source>
</evidence>
<keyword evidence="4" id="KW-1185">Reference proteome</keyword>
<proteinExistence type="inferred from homology"/>
<comment type="caution">
    <text evidence="3">The sequence shown here is derived from an EMBL/GenBank/DDBJ whole genome shotgun (WGS) entry which is preliminary data.</text>
</comment>
<dbReference type="GO" id="GO:0016491">
    <property type="term" value="F:oxidoreductase activity"/>
    <property type="evidence" value="ECO:0007669"/>
    <property type="project" value="InterPro"/>
</dbReference>
<dbReference type="InterPro" id="IPR029039">
    <property type="entry name" value="Flavoprotein-like_sf"/>
</dbReference>
<dbReference type="RefSeq" id="WP_054970042.1">
    <property type="nucleotide sequence ID" value="NZ_LJCO01000068.1"/>
</dbReference>
<dbReference type="GO" id="GO:0010181">
    <property type="term" value="F:FMN binding"/>
    <property type="evidence" value="ECO:0007669"/>
    <property type="project" value="TreeGrafter"/>
</dbReference>
<dbReference type="PANTHER" id="PTHR30543">
    <property type="entry name" value="CHROMATE REDUCTASE"/>
    <property type="match status" value="1"/>
</dbReference>
<protein>
    <submittedName>
        <fullName evidence="3">NADPH-dependent FMN reductase</fullName>
    </submittedName>
</protein>
<dbReference type="Gene3D" id="3.40.50.360">
    <property type="match status" value="1"/>
</dbReference>
<dbReference type="OrthoDB" id="9812295at2"/>
<evidence type="ECO:0000313" key="3">
    <source>
        <dbReference type="EMBL" id="KPV42902.1"/>
    </source>
</evidence>
<dbReference type="SUPFAM" id="SSF52218">
    <property type="entry name" value="Flavoproteins"/>
    <property type="match status" value="1"/>
</dbReference>
<dbReference type="STRING" id="471514.AN477_15325"/>
<comment type="similarity">
    <text evidence="1">Belongs to the azoreductase type 2 family.</text>
</comment>
<gene>
    <name evidence="3" type="ORF">AN477_15325</name>
</gene>
<dbReference type="GO" id="GO:0005829">
    <property type="term" value="C:cytosol"/>
    <property type="evidence" value="ECO:0007669"/>
    <property type="project" value="TreeGrafter"/>
</dbReference>
<organism evidence="3 4">
    <name type="scientific">Alicyclobacillus ferrooxydans</name>
    <dbReference type="NCBI Taxonomy" id="471514"/>
    <lineage>
        <taxon>Bacteria</taxon>
        <taxon>Bacillati</taxon>
        <taxon>Bacillota</taxon>
        <taxon>Bacilli</taxon>
        <taxon>Bacillales</taxon>
        <taxon>Alicyclobacillaceae</taxon>
        <taxon>Alicyclobacillus</taxon>
    </lineage>
</organism>
<dbReference type="Proteomes" id="UP000050482">
    <property type="component" value="Unassembled WGS sequence"/>
</dbReference>
<name>A0A0P9GQ57_9BACL</name>
<feature type="domain" description="NADPH-dependent FMN reductase-like" evidence="2">
    <location>
        <begin position="1"/>
        <end position="137"/>
    </location>
</feature>
<evidence type="ECO:0000259" key="2">
    <source>
        <dbReference type="Pfam" id="PF03358"/>
    </source>
</evidence>
<dbReference type="AlphaFoldDB" id="A0A0P9GQ57"/>
<accession>A0A0P9GQ57</accession>
<dbReference type="InterPro" id="IPR005025">
    <property type="entry name" value="FMN_Rdtase-like_dom"/>
</dbReference>
<dbReference type="PATRIC" id="fig|471514.4.peg.3360"/>
<dbReference type="InterPro" id="IPR050712">
    <property type="entry name" value="NAD(P)H-dep_reductase"/>
</dbReference>
<evidence type="ECO:0000256" key="1">
    <source>
        <dbReference type="ARBA" id="ARBA00009428"/>
    </source>
</evidence>
<sequence length="178" mass="19465">MKLVGLVGSVRKNSYNAMLLNFLAKRYEDQFEVAVADISALPFFNQDEENAPPAAVQDFKKNILDADGLLIATPEYNWSVPGILKNALDWLSRGERVAVGKPVLIVGASTGMMGTLRAQVHLRQILSSPGLDCRVLPPGGNEILVTFAASKFDESGQLIDEPTVSFIDTVIQKFVRFV</sequence>
<reference evidence="3 4" key="1">
    <citation type="submission" date="2015-09" db="EMBL/GenBank/DDBJ databases">
        <title>Draft genome sequence of Alicyclobacillus ferrooxydans DSM 22381.</title>
        <authorList>
            <person name="Hemp J."/>
        </authorList>
    </citation>
    <scope>NUCLEOTIDE SEQUENCE [LARGE SCALE GENOMIC DNA]</scope>
    <source>
        <strain evidence="3 4">TC-34</strain>
    </source>
</reference>
<dbReference type="EMBL" id="LJCO01000068">
    <property type="protein sequence ID" value="KPV42902.1"/>
    <property type="molecule type" value="Genomic_DNA"/>
</dbReference>
<dbReference type="Pfam" id="PF03358">
    <property type="entry name" value="FMN_red"/>
    <property type="match status" value="1"/>
</dbReference>
<dbReference type="PANTHER" id="PTHR30543:SF21">
    <property type="entry name" value="NAD(P)H-DEPENDENT FMN REDUCTASE LOT6"/>
    <property type="match status" value="1"/>
</dbReference>